<feature type="region of interest" description="Disordered" evidence="6">
    <location>
        <begin position="324"/>
        <end position="355"/>
    </location>
</feature>
<evidence type="ECO:0000256" key="2">
    <source>
        <dbReference type="ARBA" id="ARBA00022737"/>
    </source>
</evidence>
<feature type="compositionally biased region" description="Basic and acidic residues" evidence="6">
    <location>
        <begin position="152"/>
        <end position="161"/>
    </location>
</feature>
<dbReference type="SUPFAM" id="SSF57667">
    <property type="entry name" value="beta-beta-alpha zinc fingers"/>
    <property type="match status" value="2"/>
</dbReference>
<feature type="domain" description="C2H2-type" evidence="7">
    <location>
        <begin position="742"/>
        <end position="771"/>
    </location>
</feature>
<feature type="compositionally biased region" description="Basic and acidic residues" evidence="6">
    <location>
        <begin position="521"/>
        <end position="533"/>
    </location>
</feature>
<dbReference type="InterPro" id="IPR036236">
    <property type="entry name" value="Znf_C2H2_sf"/>
</dbReference>
<evidence type="ECO:0000256" key="5">
    <source>
        <dbReference type="PROSITE-ProRule" id="PRU00042"/>
    </source>
</evidence>
<dbReference type="GO" id="GO:0000981">
    <property type="term" value="F:DNA-binding transcription factor activity, RNA polymerase II-specific"/>
    <property type="evidence" value="ECO:0007669"/>
    <property type="project" value="TreeGrafter"/>
</dbReference>
<feature type="region of interest" description="Disordered" evidence="6">
    <location>
        <begin position="290"/>
        <end position="309"/>
    </location>
</feature>
<keyword evidence="9" id="KW-1185">Reference proteome</keyword>
<evidence type="ECO:0000259" key="7">
    <source>
        <dbReference type="PROSITE" id="PS50157"/>
    </source>
</evidence>
<evidence type="ECO:0000313" key="9">
    <source>
        <dbReference type="Proteomes" id="UP001497644"/>
    </source>
</evidence>
<evidence type="ECO:0000256" key="4">
    <source>
        <dbReference type="ARBA" id="ARBA00022833"/>
    </source>
</evidence>
<dbReference type="SMART" id="SM00355">
    <property type="entry name" value="ZnF_C2H2"/>
    <property type="match status" value="18"/>
</dbReference>
<dbReference type="PANTHER" id="PTHR24379">
    <property type="entry name" value="KRAB AND ZINC FINGER DOMAIN-CONTAINING"/>
    <property type="match status" value="1"/>
</dbReference>
<keyword evidence="2" id="KW-0677">Repeat</keyword>
<protein>
    <recommendedName>
        <fullName evidence="7">C2H2-type domain-containing protein</fullName>
    </recommendedName>
</protein>
<dbReference type="PROSITE" id="PS00028">
    <property type="entry name" value="ZINC_FINGER_C2H2_1"/>
    <property type="match status" value="11"/>
</dbReference>
<feature type="compositionally biased region" description="Polar residues" evidence="6">
    <location>
        <begin position="1508"/>
        <end position="1527"/>
    </location>
</feature>
<feature type="domain" description="C2H2-type" evidence="7">
    <location>
        <begin position="969"/>
        <end position="995"/>
    </location>
</feature>
<keyword evidence="4" id="KW-0862">Zinc</keyword>
<feature type="compositionally biased region" description="Basic residues" evidence="6">
    <location>
        <begin position="172"/>
        <end position="181"/>
    </location>
</feature>
<dbReference type="GO" id="GO:0008270">
    <property type="term" value="F:zinc ion binding"/>
    <property type="evidence" value="ECO:0007669"/>
    <property type="project" value="UniProtKB-KW"/>
</dbReference>
<feature type="region of interest" description="Disordered" evidence="6">
    <location>
        <begin position="1498"/>
        <end position="1527"/>
    </location>
</feature>
<sequence length="1739" mass="199438">MARVLLYERVVDAVLTRTSPSRDTEIQNGMKIKDEPVDTTLNTDMTDTLVKDLSNLENDTLNRNCYNMINHDESSLPENNVRPKTVNNKKSKHISNSHSAYIDGADKTFNLKRKRASVKTEQVRDALSQSKKKQKRFNDFQISKNENINTKTTEKLGEKRKQQNITSNSRTKMQRTIRSSKKRKSNECNICFRKFSTFRNCESHKQYYIGDYQCKNCKRHHVTRKKLDLHTMKCYNATYIGSYRSKIRCNFCNRVFKHKALLQSHLFHVHNELIYSNNIIKLKKPKSKNVNTFDKNDTSKTDAHEESPCLSNLIKSEKRNILKSNNKSWNDDDATKTENLRTEELSSDGMSPTKKLRQPTLTEYLELCKRKRDINASPNKFNIMKDGFASALFHDEKTAKSFKPKSSEMYNKQVDSLSAKSSNLEQMAYSTLEQDRNCEVSKKPFVKLHADVEMMKSFLEKLPNTIIDDKVIEDQRIFSCYHEVPYSLRSLRTTSSAEIISNSRRRKSKDVSKKSQLNTERSTETEVVPERRTEHDVTNSDKIDSNFWKTIMVRFKCKDCKIILTRCDEKIRNCHQIPATKTTFKENIQCNSMFQESDIQNKIVLKELEVSLERLTTVPAVDIKMKTLSEVEKCNDGSFLCKVCKKSFSSKSDKHMHIKSSHIAYMSSICDARYKLKHKLLEHYLSEHLSKQNQCCVCYVLLSNYVELKQHLSVHCLKYVQRENDQYPIDTEIKCSSIKNTYKCFRCNMAFLTQSSLMMHQSFCILQEERTKDQEDSMKKINTFPKIILKVQRSKNADGITVIRDEKIHFDECSSKNSVEMTNKHRISLINEEDQEVTEEDPKISEEEPKINEDKQISSVNNNLVTKEIGPINESQNSEKLLENGNSTISNHDVPNAQSDAVKSKITIYPCDICRKQFHSRKNLQQHLRTFNYTTDICPICGTAFSSKRLLQTHITAAHVPQISKTYSFHCVFCNQGFVKKYELRPHILHLHGQEILDTLTHDSHASQKESSTHTAMCNVCNLVFETHDRYMDHKMYYYKNHTFTCSLCAQNFQGMYMLDHHNKLTHYSEDKRKSYNYICGICNEGFNLESHFHSHNMHIHLNEENLTEIAKESEERSRLDHASEVQEQIRNCSTNYRKEIKQSPNEYTCQICQLKCIDTDDMAKHTAFYSNDGDFRCDRCKRQFRTLDLLYQHRKLTHLCRDIYNGHACHVCGEVLETVISLECHKKHFHLNDIVCDNVDDRKNCEQTLSLNASKVIKHQLKSNDIHNTAKYKYNCMFCDMKFFSTNAIQTHIIQAHIDDLFAKRTASKSTLSTIKGDDIGKQFVQQLVEVDQTLTSPATLPSTLAAAATTTSSLSATTIPTSVETTTTLTSAAATTTLTSTAATTTLTSAAATTTSTATTTILTSAVTATTTSISATTAAATFKDNSTPFLQDNISNNILDKNGKKDKINIELPNQIKAILPEDNKIAQKNPAMPSISGFRVNILTPIAASNQFNANNPKAPHLLSTESTNDPQKSYTNSSKSGSINELKTDKLKAVYVIQPNGDLKAVLVVPRASKRNEIINQKSETMSNYDCNSSYMCPLCSLQYPSLMFFHAHLRYAHADFIRTDMINPQLNQSTQKVSRIKCLLCLCRFADENRYKSHLKNSHMHYVHIPNSENVKKTVDHKNSTTPEIITVDDDDNVENSLNQRTVEATAMPEKQNEKIGKLRVKPFAKIMENLSTEYALKLQQSKPVSHIS</sequence>
<dbReference type="Proteomes" id="UP001497644">
    <property type="component" value="Chromosome 7"/>
</dbReference>
<feature type="domain" description="C2H2-type" evidence="7">
    <location>
        <begin position="1176"/>
        <end position="1199"/>
    </location>
</feature>
<accession>A0AAV2P438</accession>
<dbReference type="PANTHER" id="PTHR24379:SF127">
    <property type="entry name" value="BLOODY FINGERS-RELATED"/>
    <property type="match status" value="1"/>
</dbReference>
<feature type="domain" description="C2H2-type" evidence="7">
    <location>
        <begin position="936"/>
        <end position="964"/>
    </location>
</feature>
<dbReference type="GO" id="GO:0005634">
    <property type="term" value="C:nucleus"/>
    <property type="evidence" value="ECO:0007669"/>
    <property type="project" value="TreeGrafter"/>
</dbReference>
<proteinExistence type="predicted"/>
<feature type="compositionally biased region" description="Basic and acidic residues" evidence="6">
    <location>
        <begin position="294"/>
        <end position="307"/>
    </location>
</feature>
<dbReference type="PROSITE" id="PS50157">
    <property type="entry name" value="ZINC_FINGER_C2H2_2"/>
    <property type="match status" value="9"/>
</dbReference>
<dbReference type="Gene3D" id="3.30.160.60">
    <property type="entry name" value="Classic Zinc Finger"/>
    <property type="match status" value="3"/>
</dbReference>
<evidence type="ECO:0000313" key="8">
    <source>
        <dbReference type="EMBL" id="CAL1687477.1"/>
    </source>
</evidence>
<keyword evidence="1" id="KW-0479">Metal-binding</keyword>
<reference evidence="8" key="1">
    <citation type="submission" date="2024-04" db="EMBL/GenBank/DDBJ databases">
        <authorList>
            <consortium name="Molecular Ecology Group"/>
        </authorList>
    </citation>
    <scope>NUCLEOTIDE SEQUENCE</scope>
</reference>
<feature type="region of interest" description="Disordered" evidence="6">
    <location>
        <begin position="501"/>
        <end position="533"/>
    </location>
</feature>
<dbReference type="GO" id="GO:0000977">
    <property type="term" value="F:RNA polymerase II transcription regulatory region sequence-specific DNA binding"/>
    <property type="evidence" value="ECO:0007669"/>
    <property type="project" value="TreeGrafter"/>
</dbReference>
<feature type="domain" description="C2H2-type" evidence="7">
    <location>
        <begin position="909"/>
        <end position="930"/>
    </location>
</feature>
<feature type="domain" description="C2H2-type" evidence="7">
    <location>
        <begin position="1044"/>
        <end position="1072"/>
    </location>
</feature>
<feature type="domain" description="C2H2-type" evidence="7">
    <location>
        <begin position="247"/>
        <end position="270"/>
    </location>
</feature>
<dbReference type="EMBL" id="OZ034830">
    <property type="protein sequence ID" value="CAL1687477.1"/>
    <property type="molecule type" value="Genomic_DNA"/>
</dbReference>
<feature type="region of interest" description="Disordered" evidence="6">
    <location>
        <begin position="148"/>
        <end position="181"/>
    </location>
</feature>
<dbReference type="Pfam" id="PF18868">
    <property type="entry name" value="zf-C2H2_3rep"/>
    <property type="match status" value="1"/>
</dbReference>
<feature type="domain" description="C2H2-type" evidence="7">
    <location>
        <begin position="639"/>
        <end position="667"/>
    </location>
</feature>
<organism evidence="8 9">
    <name type="scientific">Lasius platythorax</name>
    <dbReference type="NCBI Taxonomy" id="488582"/>
    <lineage>
        <taxon>Eukaryota</taxon>
        <taxon>Metazoa</taxon>
        <taxon>Ecdysozoa</taxon>
        <taxon>Arthropoda</taxon>
        <taxon>Hexapoda</taxon>
        <taxon>Insecta</taxon>
        <taxon>Pterygota</taxon>
        <taxon>Neoptera</taxon>
        <taxon>Endopterygota</taxon>
        <taxon>Hymenoptera</taxon>
        <taxon>Apocrita</taxon>
        <taxon>Aculeata</taxon>
        <taxon>Formicoidea</taxon>
        <taxon>Formicidae</taxon>
        <taxon>Formicinae</taxon>
        <taxon>Lasius</taxon>
        <taxon>Lasius</taxon>
    </lineage>
</organism>
<evidence type="ECO:0000256" key="6">
    <source>
        <dbReference type="SAM" id="MobiDB-lite"/>
    </source>
</evidence>
<feature type="domain" description="C2H2-type" evidence="7">
    <location>
        <begin position="1078"/>
        <end position="1106"/>
    </location>
</feature>
<evidence type="ECO:0000256" key="1">
    <source>
        <dbReference type="ARBA" id="ARBA00022723"/>
    </source>
</evidence>
<dbReference type="InterPro" id="IPR013087">
    <property type="entry name" value="Znf_C2H2_type"/>
</dbReference>
<gene>
    <name evidence="8" type="ORF">LPLAT_LOCUS12678</name>
</gene>
<keyword evidence="3 5" id="KW-0863">Zinc-finger</keyword>
<name>A0AAV2P438_9HYME</name>
<dbReference type="InterPro" id="IPR040689">
    <property type="entry name" value="SUVR5_Znf-C2H2_3rpt"/>
</dbReference>
<evidence type="ECO:0000256" key="3">
    <source>
        <dbReference type="ARBA" id="ARBA00022771"/>
    </source>
</evidence>
<feature type="compositionally biased region" description="Basic and acidic residues" evidence="6">
    <location>
        <begin position="329"/>
        <end position="344"/>
    </location>
</feature>